<dbReference type="SMART" id="SM00220">
    <property type="entry name" value="S_TKc"/>
    <property type="match status" value="1"/>
</dbReference>
<feature type="region of interest" description="Disordered" evidence="26">
    <location>
        <begin position="207"/>
        <end position="233"/>
    </location>
</feature>
<feature type="binding site" evidence="25">
    <location>
        <position position="284"/>
    </location>
    <ligand>
        <name>ATP</name>
        <dbReference type="ChEBI" id="CHEBI:30616"/>
    </ligand>
</feature>
<dbReference type="FunFam" id="3.30.200.20:FF:000165">
    <property type="entry name" value="Serine/threonine-protein kinase PDIK1L"/>
    <property type="match status" value="1"/>
</dbReference>
<keyword evidence="13 24" id="KW-0863">Zinc-finger</keyword>
<keyword evidence="10" id="KW-0479">Metal-binding</keyword>
<evidence type="ECO:0000259" key="28">
    <source>
        <dbReference type="PROSITE" id="PS50158"/>
    </source>
</evidence>
<keyword evidence="12 25" id="KW-0547">Nucleotide-binding</keyword>
<keyword evidence="15" id="KW-0256">Endoplasmic reticulum</keyword>
<dbReference type="Pfam" id="PF21890">
    <property type="entry name" value="Lin-28A-like_zf-CCHC_2"/>
    <property type="match status" value="1"/>
</dbReference>
<dbReference type="Gene3D" id="2.40.50.140">
    <property type="entry name" value="Nucleic acid-binding proteins"/>
    <property type="match status" value="1"/>
</dbReference>
<dbReference type="GO" id="GO:0008270">
    <property type="term" value="F:zinc ion binding"/>
    <property type="evidence" value="ECO:0007669"/>
    <property type="project" value="UniProtKB-KW"/>
</dbReference>
<evidence type="ECO:0000256" key="7">
    <source>
        <dbReference type="ARBA" id="ARBA00022490"/>
    </source>
</evidence>
<dbReference type="Proteomes" id="UP001152803">
    <property type="component" value="Unassembled WGS sequence"/>
</dbReference>
<dbReference type="PANTHER" id="PTHR46109">
    <property type="entry name" value="PROTEIN LIN-28"/>
    <property type="match status" value="1"/>
</dbReference>
<dbReference type="FunFam" id="2.40.50.140:FF:000087">
    <property type="entry name" value="Protein lin-28 homolog B"/>
    <property type="match status" value="1"/>
</dbReference>
<accession>A0A9Q1E434</accession>
<dbReference type="Gene3D" id="3.30.200.20">
    <property type="entry name" value="Phosphorylase Kinase, domain 1"/>
    <property type="match status" value="1"/>
</dbReference>
<dbReference type="SUPFAM" id="SSF56112">
    <property type="entry name" value="Protein kinase-like (PK-like)"/>
    <property type="match status" value="1"/>
</dbReference>
<evidence type="ECO:0000256" key="16">
    <source>
        <dbReference type="ARBA" id="ARBA00022833"/>
    </source>
</evidence>
<dbReference type="GO" id="GO:0003729">
    <property type="term" value="F:mRNA binding"/>
    <property type="evidence" value="ECO:0007669"/>
    <property type="project" value="TreeGrafter"/>
</dbReference>
<dbReference type="InterPro" id="IPR002059">
    <property type="entry name" value="CSP_DNA-bd"/>
</dbReference>
<dbReference type="FunFam" id="4.10.60.10:FF:000007">
    <property type="entry name" value="Protein lin-28 homolog A"/>
    <property type="match status" value="1"/>
</dbReference>
<dbReference type="InterPro" id="IPR017441">
    <property type="entry name" value="Protein_kinase_ATP_BS"/>
</dbReference>
<feature type="compositionally biased region" description="Basic residues" evidence="26">
    <location>
        <begin position="153"/>
        <end position="164"/>
    </location>
</feature>
<comment type="catalytic activity">
    <reaction evidence="23">
        <text>L-seryl-[protein] + ATP = O-phospho-L-seryl-[protein] + ADP + H(+)</text>
        <dbReference type="Rhea" id="RHEA:17989"/>
        <dbReference type="Rhea" id="RHEA-COMP:9863"/>
        <dbReference type="Rhea" id="RHEA-COMP:11604"/>
        <dbReference type="ChEBI" id="CHEBI:15378"/>
        <dbReference type="ChEBI" id="CHEBI:29999"/>
        <dbReference type="ChEBI" id="CHEBI:30616"/>
        <dbReference type="ChEBI" id="CHEBI:83421"/>
        <dbReference type="ChEBI" id="CHEBI:456216"/>
        <dbReference type="EC" id="2.7.11.1"/>
    </reaction>
</comment>
<evidence type="ECO:0000256" key="21">
    <source>
        <dbReference type="ARBA" id="ARBA00041056"/>
    </source>
</evidence>
<feature type="compositionally biased region" description="Basic and acidic residues" evidence="26">
    <location>
        <begin position="1"/>
        <end position="23"/>
    </location>
</feature>
<evidence type="ECO:0000256" key="5">
    <source>
        <dbReference type="ARBA" id="ARBA00008840"/>
    </source>
</evidence>
<dbReference type="GO" id="GO:0005524">
    <property type="term" value="F:ATP binding"/>
    <property type="evidence" value="ECO:0007669"/>
    <property type="project" value="UniProtKB-UniRule"/>
</dbReference>
<keyword evidence="16" id="KW-0862">Zinc</keyword>
<keyword evidence="8" id="KW-0723">Serine/threonine-protein kinase</keyword>
<dbReference type="InterPro" id="IPR011129">
    <property type="entry name" value="CSD"/>
</dbReference>
<keyword evidence="31" id="KW-1185">Reference proteome</keyword>
<dbReference type="PROSITE" id="PS50011">
    <property type="entry name" value="PROTEIN_KINASE_DOM"/>
    <property type="match status" value="1"/>
</dbReference>
<evidence type="ECO:0000256" key="1">
    <source>
        <dbReference type="ARBA" id="ARBA00004201"/>
    </source>
</evidence>
<evidence type="ECO:0000256" key="4">
    <source>
        <dbReference type="ARBA" id="ARBA00004604"/>
    </source>
</evidence>
<evidence type="ECO:0000256" key="12">
    <source>
        <dbReference type="ARBA" id="ARBA00022741"/>
    </source>
</evidence>
<dbReference type="GO" id="GO:0004674">
    <property type="term" value="F:protein serine/threonine kinase activity"/>
    <property type="evidence" value="ECO:0007669"/>
    <property type="project" value="UniProtKB-KW"/>
</dbReference>
<dbReference type="Pfam" id="PF00069">
    <property type="entry name" value="Pkinase"/>
    <property type="match status" value="1"/>
</dbReference>
<gene>
    <name evidence="30" type="ORF">COCON_G00019090</name>
</gene>
<dbReference type="PROSITE" id="PS50158">
    <property type="entry name" value="ZF_CCHC"/>
    <property type="match status" value="1"/>
</dbReference>
<evidence type="ECO:0000256" key="24">
    <source>
        <dbReference type="PROSITE-ProRule" id="PRU00047"/>
    </source>
</evidence>
<name>A0A9Q1E434_CONCO</name>
<dbReference type="SUPFAM" id="SSF57756">
    <property type="entry name" value="Retrovirus zinc finger-like domains"/>
    <property type="match status" value="1"/>
</dbReference>
<evidence type="ECO:0000256" key="13">
    <source>
        <dbReference type="ARBA" id="ARBA00022771"/>
    </source>
</evidence>
<evidence type="ECO:0000256" key="3">
    <source>
        <dbReference type="ARBA" id="ARBA00004427"/>
    </source>
</evidence>
<evidence type="ECO:0000256" key="9">
    <source>
        <dbReference type="ARBA" id="ARBA00022679"/>
    </source>
</evidence>
<dbReference type="PROSITE" id="PS00108">
    <property type="entry name" value="PROTEIN_KINASE_ST"/>
    <property type="match status" value="1"/>
</dbReference>
<comment type="similarity">
    <text evidence="5">Belongs to the lin-28 family.</text>
</comment>
<dbReference type="OrthoDB" id="422005at2759"/>
<keyword evidence="17 25" id="KW-0067">ATP-binding</keyword>
<evidence type="ECO:0000256" key="20">
    <source>
        <dbReference type="ARBA" id="ARBA00023242"/>
    </source>
</evidence>
<evidence type="ECO:0000256" key="2">
    <source>
        <dbReference type="ARBA" id="ARBA00004210"/>
    </source>
</evidence>
<dbReference type="GO" id="GO:0000932">
    <property type="term" value="C:P-body"/>
    <property type="evidence" value="ECO:0007669"/>
    <property type="project" value="UniProtKB-SubCell"/>
</dbReference>
<dbReference type="InterPro" id="IPR000719">
    <property type="entry name" value="Prot_kinase_dom"/>
</dbReference>
<feature type="region of interest" description="Disordered" evidence="26">
    <location>
        <begin position="1"/>
        <end position="66"/>
    </location>
</feature>
<dbReference type="EC" id="2.7.11.1" evidence="6"/>
<evidence type="ECO:0000259" key="27">
    <source>
        <dbReference type="PROSITE" id="PS50011"/>
    </source>
</evidence>
<evidence type="ECO:0000256" key="26">
    <source>
        <dbReference type="SAM" id="MobiDB-lite"/>
    </source>
</evidence>
<dbReference type="SMART" id="SM00357">
    <property type="entry name" value="CSP"/>
    <property type="match status" value="1"/>
</dbReference>
<feature type="domain" description="Protein kinase" evidence="27">
    <location>
        <begin position="254"/>
        <end position="572"/>
    </location>
</feature>
<dbReference type="InterPro" id="IPR051373">
    <property type="entry name" value="Lin-28_RNA-binding"/>
</dbReference>
<keyword evidence="9" id="KW-0808">Transferase</keyword>
<keyword evidence="7" id="KW-0963">Cytoplasm</keyword>
<dbReference type="CDD" id="cd04458">
    <property type="entry name" value="CSP_CDS"/>
    <property type="match status" value="1"/>
</dbReference>
<evidence type="ECO:0000259" key="29">
    <source>
        <dbReference type="PROSITE" id="PS51857"/>
    </source>
</evidence>
<dbReference type="PANTHER" id="PTHR46109:SF2">
    <property type="entry name" value="PROTEIN LIN-28 HOMOLOG A"/>
    <property type="match status" value="1"/>
</dbReference>
<sequence length="583" mass="64849">MAEERSRERGRAQRRPGAREHDSGSSGIHFTAGKSKMGSVSNQQFTGGCSKLEEEEGPSTEEESRSFHGSGVCKWFNVRMGFGFLSMTNREGTPLDAPVDVFVHQSKLHMEGFRSLKEGEAVEFTFKKSAKGLESLRVTGPQGAPCLGSERRPKGKSIQKRRSKGDRCYNCGGLDHHAKECKLPPQPKKCHYCQSIAHMVANCPIKAQQSSPSSQGKPASLKGRRKSQATPPRLRRALIEGANGLMMQCRQPKYELVQEVGRGTYGVVYEALVRRSGARVAVKKIRCQAPENVELALREFWALSSIQSQHPNVIHLEECVLQRDALAQALSHGCSCPLYLELVETSLKGEITFDPRCAYYLWFVMDFCDGGDMNEYLLSRKPSRRTNTSFMLQLGSALAFLHRNNIIHRDLKPDNILISQDRSPAGLPEPTLKVADFGLSKVCSSSGLNPDVNRCFLSTACGTDFYMAPEVWEGQYTAKADIFALGVIIWAMVERLTFVDTQTQKELLGSYVQRGAEIVPLGEALLGNPRLQLLIPARKKSMSAGLKRLIRDMLAANPAERPDAAQLELRLLQIACREWDWDT</sequence>
<dbReference type="GO" id="GO:0005654">
    <property type="term" value="C:nucleoplasm"/>
    <property type="evidence" value="ECO:0007669"/>
    <property type="project" value="UniProtKB-ARBA"/>
</dbReference>
<dbReference type="GO" id="GO:0031054">
    <property type="term" value="P:pre-miRNA processing"/>
    <property type="evidence" value="ECO:0007669"/>
    <property type="project" value="TreeGrafter"/>
</dbReference>
<evidence type="ECO:0000256" key="10">
    <source>
        <dbReference type="ARBA" id="ARBA00022723"/>
    </source>
</evidence>
<dbReference type="Pfam" id="PF00313">
    <property type="entry name" value="CSD"/>
    <property type="match status" value="1"/>
</dbReference>
<keyword evidence="20" id="KW-0539">Nucleus</keyword>
<evidence type="ECO:0000256" key="14">
    <source>
        <dbReference type="ARBA" id="ARBA00022777"/>
    </source>
</evidence>
<dbReference type="InterPro" id="IPR036875">
    <property type="entry name" value="Znf_CCHC_sf"/>
</dbReference>
<comment type="subcellular location">
    <subcellularLocation>
        <location evidence="1">Cytoplasm</location>
        <location evidence="1">P-body</location>
    </subcellularLocation>
    <subcellularLocation>
        <location evidence="2">Cytoplasm</location>
        <location evidence="2">Stress granule</location>
    </subcellularLocation>
    <subcellularLocation>
        <location evidence="4">Nucleus</location>
        <location evidence="4">Nucleolus</location>
    </subcellularLocation>
    <subcellularLocation>
        <location evidence="3">Rough endoplasmic reticulum</location>
    </subcellularLocation>
</comment>
<keyword evidence="14" id="KW-0418">Kinase</keyword>
<evidence type="ECO:0000256" key="15">
    <source>
        <dbReference type="ARBA" id="ARBA00022824"/>
    </source>
</evidence>
<dbReference type="SMART" id="SM00343">
    <property type="entry name" value="ZnF_C2HC"/>
    <property type="match status" value="2"/>
</dbReference>
<evidence type="ECO:0000256" key="18">
    <source>
        <dbReference type="ARBA" id="ARBA00022884"/>
    </source>
</evidence>
<dbReference type="GO" id="GO:0010494">
    <property type="term" value="C:cytoplasmic stress granule"/>
    <property type="evidence" value="ECO:0007669"/>
    <property type="project" value="UniProtKB-SubCell"/>
</dbReference>
<feature type="domain" description="CCHC-type" evidence="28">
    <location>
        <begin position="167"/>
        <end position="182"/>
    </location>
</feature>
<keyword evidence="19" id="KW-0943">RNA-mediated gene silencing</keyword>
<comment type="caution">
    <text evidence="30">The sequence shown here is derived from an EMBL/GenBank/DDBJ whole genome shotgun (WGS) entry which is preliminary data.</text>
</comment>
<keyword evidence="18" id="KW-0694">RNA-binding</keyword>
<feature type="domain" description="CSD" evidence="29">
    <location>
        <begin position="68"/>
        <end position="140"/>
    </location>
</feature>
<dbReference type="PROSITE" id="PS00107">
    <property type="entry name" value="PROTEIN_KINASE_ATP"/>
    <property type="match status" value="1"/>
</dbReference>
<evidence type="ECO:0000256" key="11">
    <source>
        <dbReference type="ARBA" id="ARBA00022737"/>
    </source>
</evidence>
<evidence type="ECO:0000256" key="23">
    <source>
        <dbReference type="ARBA" id="ARBA00048679"/>
    </source>
</evidence>
<dbReference type="Gene3D" id="1.10.510.10">
    <property type="entry name" value="Transferase(Phosphotransferase) domain 1"/>
    <property type="match status" value="1"/>
</dbReference>
<reference evidence="30" key="1">
    <citation type="journal article" date="2023" name="Science">
        <title>Genome structures resolve the early diversification of teleost fishes.</title>
        <authorList>
            <person name="Parey E."/>
            <person name="Louis A."/>
            <person name="Montfort J."/>
            <person name="Bouchez O."/>
            <person name="Roques C."/>
            <person name="Iampietro C."/>
            <person name="Lluch J."/>
            <person name="Castinel A."/>
            <person name="Donnadieu C."/>
            <person name="Desvignes T."/>
            <person name="Floi Bucao C."/>
            <person name="Jouanno E."/>
            <person name="Wen M."/>
            <person name="Mejri S."/>
            <person name="Dirks R."/>
            <person name="Jansen H."/>
            <person name="Henkel C."/>
            <person name="Chen W.J."/>
            <person name="Zahm M."/>
            <person name="Cabau C."/>
            <person name="Klopp C."/>
            <person name="Thompson A.W."/>
            <person name="Robinson-Rechavi M."/>
            <person name="Braasch I."/>
            <person name="Lecointre G."/>
            <person name="Bobe J."/>
            <person name="Postlethwait J.H."/>
            <person name="Berthelot C."/>
            <person name="Roest Crollius H."/>
            <person name="Guiguen Y."/>
        </authorList>
    </citation>
    <scope>NUCLEOTIDE SEQUENCE</scope>
    <source>
        <strain evidence="30">Concon-B</strain>
    </source>
</reference>
<dbReference type="GO" id="GO:0005791">
    <property type="term" value="C:rough endoplasmic reticulum"/>
    <property type="evidence" value="ECO:0007669"/>
    <property type="project" value="UniProtKB-SubCell"/>
</dbReference>
<evidence type="ECO:0000256" key="8">
    <source>
        <dbReference type="ARBA" id="ARBA00022527"/>
    </source>
</evidence>
<dbReference type="Gene3D" id="4.10.60.10">
    <property type="entry name" value="Zinc finger, CCHC-type"/>
    <property type="match status" value="1"/>
</dbReference>
<dbReference type="InterPro" id="IPR001878">
    <property type="entry name" value="Znf_CCHC"/>
</dbReference>
<feature type="compositionally biased region" description="Polar residues" evidence="26">
    <location>
        <begin position="207"/>
        <end position="217"/>
    </location>
</feature>
<protein>
    <recommendedName>
        <fullName evidence="21">Protein lin-28 homolog A</fullName>
        <ecNumber evidence="6">2.7.11.1</ecNumber>
    </recommendedName>
</protein>
<keyword evidence="11" id="KW-0677">Repeat</keyword>
<dbReference type="InterPro" id="IPR054081">
    <property type="entry name" value="Lin-28A-like_Znf-CCHC_2"/>
</dbReference>
<evidence type="ECO:0000256" key="6">
    <source>
        <dbReference type="ARBA" id="ARBA00012513"/>
    </source>
</evidence>
<dbReference type="InterPro" id="IPR011009">
    <property type="entry name" value="Kinase-like_dom_sf"/>
</dbReference>
<dbReference type="InterPro" id="IPR008271">
    <property type="entry name" value="Ser/Thr_kinase_AS"/>
</dbReference>
<dbReference type="PROSITE" id="PS51857">
    <property type="entry name" value="CSD_2"/>
    <property type="match status" value="1"/>
</dbReference>
<dbReference type="GO" id="GO:0005730">
    <property type="term" value="C:nucleolus"/>
    <property type="evidence" value="ECO:0007669"/>
    <property type="project" value="UniProtKB-SubCell"/>
</dbReference>
<dbReference type="FunFam" id="1.10.510.10:FF:000174">
    <property type="entry name" value="Serine/threonine-protein kinase PDIK1L"/>
    <property type="match status" value="1"/>
</dbReference>
<dbReference type="InterPro" id="IPR012340">
    <property type="entry name" value="NA-bd_OB-fold"/>
</dbReference>
<evidence type="ECO:0000256" key="17">
    <source>
        <dbReference type="ARBA" id="ARBA00022840"/>
    </source>
</evidence>
<dbReference type="EMBL" id="JAFJMO010000001">
    <property type="protein sequence ID" value="KAJ8289250.1"/>
    <property type="molecule type" value="Genomic_DNA"/>
</dbReference>
<organism evidence="30 31">
    <name type="scientific">Conger conger</name>
    <name type="common">Conger eel</name>
    <name type="synonym">Muraena conger</name>
    <dbReference type="NCBI Taxonomy" id="82655"/>
    <lineage>
        <taxon>Eukaryota</taxon>
        <taxon>Metazoa</taxon>
        <taxon>Chordata</taxon>
        <taxon>Craniata</taxon>
        <taxon>Vertebrata</taxon>
        <taxon>Euteleostomi</taxon>
        <taxon>Actinopterygii</taxon>
        <taxon>Neopterygii</taxon>
        <taxon>Teleostei</taxon>
        <taxon>Anguilliformes</taxon>
        <taxon>Congridae</taxon>
        <taxon>Conger</taxon>
    </lineage>
</organism>
<evidence type="ECO:0000313" key="30">
    <source>
        <dbReference type="EMBL" id="KAJ8289250.1"/>
    </source>
</evidence>
<evidence type="ECO:0000256" key="19">
    <source>
        <dbReference type="ARBA" id="ARBA00023158"/>
    </source>
</evidence>
<evidence type="ECO:0000256" key="25">
    <source>
        <dbReference type="PROSITE-ProRule" id="PRU10141"/>
    </source>
</evidence>
<dbReference type="PRINTS" id="PR00050">
    <property type="entry name" value="COLDSHOCK"/>
</dbReference>
<dbReference type="SUPFAM" id="SSF50249">
    <property type="entry name" value="Nucleic acid-binding proteins"/>
    <property type="match status" value="1"/>
</dbReference>
<feature type="region of interest" description="Disordered" evidence="26">
    <location>
        <begin position="142"/>
        <end position="165"/>
    </location>
</feature>
<comment type="catalytic activity">
    <reaction evidence="22">
        <text>L-threonyl-[protein] + ATP = O-phospho-L-threonyl-[protein] + ADP + H(+)</text>
        <dbReference type="Rhea" id="RHEA:46608"/>
        <dbReference type="Rhea" id="RHEA-COMP:11060"/>
        <dbReference type="Rhea" id="RHEA-COMP:11605"/>
        <dbReference type="ChEBI" id="CHEBI:15378"/>
        <dbReference type="ChEBI" id="CHEBI:30013"/>
        <dbReference type="ChEBI" id="CHEBI:30616"/>
        <dbReference type="ChEBI" id="CHEBI:61977"/>
        <dbReference type="ChEBI" id="CHEBI:456216"/>
        <dbReference type="EC" id="2.7.11.1"/>
    </reaction>
</comment>
<evidence type="ECO:0000313" key="31">
    <source>
        <dbReference type="Proteomes" id="UP001152803"/>
    </source>
</evidence>
<evidence type="ECO:0000256" key="22">
    <source>
        <dbReference type="ARBA" id="ARBA00047899"/>
    </source>
</evidence>
<dbReference type="AlphaFoldDB" id="A0A9Q1E434"/>
<feature type="compositionally biased region" description="Polar residues" evidence="26">
    <location>
        <begin position="38"/>
        <end position="47"/>
    </location>
</feature>
<proteinExistence type="inferred from homology"/>
<dbReference type="Pfam" id="PF00098">
    <property type="entry name" value="zf-CCHC"/>
    <property type="match status" value="1"/>
</dbReference>